<evidence type="ECO:0000313" key="4">
    <source>
        <dbReference type="Proteomes" id="UP000325313"/>
    </source>
</evidence>
<name>A0A5B0LNX4_PUCGR</name>
<dbReference type="AlphaFoldDB" id="A0A5B0LNX4"/>
<proteinExistence type="predicted"/>
<protein>
    <submittedName>
        <fullName evidence="1">Uncharacterized protein</fullName>
    </submittedName>
</protein>
<organism evidence="1 4">
    <name type="scientific">Puccinia graminis f. sp. tritici</name>
    <dbReference type="NCBI Taxonomy" id="56615"/>
    <lineage>
        <taxon>Eukaryota</taxon>
        <taxon>Fungi</taxon>
        <taxon>Dikarya</taxon>
        <taxon>Basidiomycota</taxon>
        <taxon>Pucciniomycotina</taxon>
        <taxon>Pucciniomycetes</taxon>
        <taxon>Pucciniales</taxon>
        <taxon>Pucciniaceae</taxon>
        <taxon>Puccinia</taxon>
    </lineage>
</organism>
<dbReference type="Proteomes" id="UP000325313">
    <property type="component" value="Unassembled WGS sequence"/>
</dbReference>
<comment type="caution">
    <text evidence="1">The sequence shown here is derived from an EMBL/GenBank/DDBJ whole genome shotgun (WGS) entry which is preliminary data.</text>
</comment>
<accession>A0A5B0LNX4</accession>
<evidence type="ECO:0000313" key="1">
    <source>
        <dbReference type="EMBL" id="KAA1066637.1"/>
    </source>
</evidence>
<reference evidence="3 4" key="1">
    <citation type="submission" date="2019-05" db="EMBL/GenBank/DDBJ databases">
        <title>Emergence of the Ug99 lineage of the wheat stem rust pathogen through somatic hybridization.</title>
        <authorList>
            <person name="Li F."/>
            <person name="Upadhyaya N.M."/>
            <person name="Sperschneider J."/>
            <person name="Matny O."/>
            <person name="Nguyen-Phuc H."/>
            <person name="Mago R."/>
            <person name="Raley C."/>
            <person name="Miller M.E."/>
            <person name="Silverstein K.A.T."/>
            <person name="Henningsen E."/>
            <person name="Hirsch C.D."/>
            <person name="Visser B."/>
            <person name="Pretorius Z.A."/>
            <person name="Steffenson B.J."/>
            <person name="Schwessinger B."/>
            <person name="Dodds P.N."/>
            <person name="Figueroa M."/>
        </authorList>
    </citation>
    <scope>NUCLEOTIDE SEQUENCE [LARGE SCALE GENOMIC DNA]</scope>
    <source>
        <strain evidence="2">21-0</strain>
        <strain evidence="1 4">Ug99</strain>
    </source>
</reference>
<evidence type="ECO:0000313" key="3">
    <source>
        <dbReference type="Proteomes" id="UP000324748"/>
    </source>
</evidence>
<evidence type="ECO:0000313" key="2">
    <source>
        <dbReference type="EMBL" id="KAA1071839.1"/>
    </source>
</evidence>
<dbReference type="EMBL" id="VSWC01000170">
    <property type="protein sequence ID" value="KAA1071839.1"/>
    <property type="molecule type" value="Genomic_DNA"/>
</dbReference>
<dbReference type="EMBL" id="VDEP01000509">
    <property type="protein sequence ID" value="KAA1066637.1"/>
    <property type="molecule type" value="Genomic_DNA"/>
</dbReference>
<keyword evidence="3" id="KW-1185">Reference proteome</keyword>
<dbReference type="Proteomes" id="UP000324748">
    <property type="component" value="Unassembled WGS sequence"/>
</dbReference>
<gene>
    <name evidence="2" type="ORF">PGT21_020997</name>
    <name evidence="1" type="ORF">PGTUg99_001755</name>
</gene>
<sequence length="114" mass="12635">MDSEVLGVPCNEFRKFNTRKLRLLWAVIGTNNSGSSSGLAAILNHQALALTVFQTFPRTYPKKRSYPVTDHPGLIFYIKTDTACFPELGLNRIRSPSKHICPGNLNSGSQSLIQ</sequence>